<dbReference type="InterPro" id="IPR050923">
    <property type="entry name" value="Cell_Proc_Reg/RNA_Proc"/>
</dbReference>
<proteinExistence type="predicted"/>
<dbReference type="EMBL" id="OIVN01002187">
    <property type="protein sequence ID" value="SPD01342.1"/>
    <property type="molecule type" value="Genomic_DNA"/>
</dbReference>
<dbReference type="Gene3D" id="2.60.200.20">
    <property type="match status" value="1"/>
</dbReference>
<evidence type="ECO:0000256" key="1">
    <source>
        <dbReference type="SAM" id="MobiDB-lite"/>
    </source>
</evidence>
<organism evidence="3">
    <name type="scientific">Fagus sylvatica</name>
    <name type="common">Beechnut</name>
    <dbReference type="NCBI Taxonomy" id="28930"/>
    <lineage>
        <taxon>Eukaryota</taxon>
        <taxon>Viridiplantae</taxon>
        <taxon>Streptophyta</taxon>
        <taxon>Embryophyta</taxon>
        <taxon>Tracheophyta</taxon>
        <taxon>Spermatophyta</taxon>
        <taxon>Magnoliopsida</taxon>
        <taxon>eudicotyledons</taxon>
        <taxon>Gunneridae</taxon>
        <taxon>Pentapetalae</taxon>
        <taxon>rosids</taxon>
        <taxon>fabids</taxon>
        <taxon>Fagales</taxon>
        <taxon>Fagaceae</taxon>
        <taxon>Fagus</taxon>
    </lineage>
</organism>
<protein>
    <recommendedName>
        <fullName evidence="2">FHA domain-containing protein</fullName>
    </recommendedName>
</protein>
<dbReference type="Pfam" id="PF00498">
    <property type="entry name" value="FHA"/>
    <property type="match status" value="1"/>
</dbReference>
<feature type="compositionally biased region" description="Acidic residues" evidence="1">
    <location>
        <begin position="162"/>
        <end position="171"/>
    </location>
</feature>
<feature type="compositionally biased region" description="Basic and acidic residues" evidence="1">
    <location>
        <begin position="136"/>
        <end position="146"/>
    </location>
</feature>
<dbReference type="AlphaFoldDB" id="A0A2N9GP02"/>
<reference evidence="3" key="1">
    <citation type="submission" date="2018-02" db="EMBL/GenBank/DDBJ databases">
        <authorList>
            <person name="Cohen D.B."/>
            <person name="Kent A.D."/>
        </authorList>
    </citation>
    <scope>NUCLEOTIDE SEQUENCE</scope>
</reference>
<evidence type="ECO:0000313" key="3">
    <source>
        <dbReference type="EMBL" id="SPD01342.1"/>
    </source>
</evidence>
<evidence type="ECO:0000259" key="2">
    <source>
        <dbReference type="PROSITE" id="PS50006"/>
    </source>
</evidence>
<sequence>MVKGPREGESIEFRPRSKIRIGRVVRGNNVPIKDSGISTNHLSIESGSGKWILLDLDSSNGTILNGTKVQPNTPYDLSDGDTIKIGEYTSIIVNISVGHDESQLRRNPRRRAADKVVVEPVAENLGRRGRVLKESEEAKCEDLDTKSRRKGRPRKARVLKSEEEEEAEELRDDVSEIGAESEKPVQQRRTRGTRIAKIVKAVEEIPVTQRIRSVKIEENVVSDSILKMIPENSGAEFEEVEFKGKKKRTGRRKKNLCEEPSNSEENVRNDVDKGAASVVVENVMEVNSKENNRIDVDKGATNVAVEDKVESEDGGSVEEGPDLEKMSLGEWFDYLEVYLPKQIIEETEEMIEGMKRKAERVREYMLEQRNAKGKVPVR</sequence>
<dbReference type="InterPro" id="IPR008984">
    <property type="entry name" value="SMAD_FHA_dom_sf"/>
</dbReference>
<dbReference type="SMART" id="SM00240">
    <property type="entry name" value="FHA"/>
    <property type="match status" value="1"/>
</dbReference>
<name>A0A2N9GP02_FAGSY</name>
<dbReference type="InterPro" id="IPR000253">
    <property type="entry name" value="FHA_dom"/>
</dbReference>
<feature type="region of interest" description="Disordered" evidence="1">
    <location>
        <begin position="248"/>
        <end position="268"/>
    </location>
</feature>
<feature type="compositionally biased region" description="Basic residues" evidence="1">
    <location>
        <begin position="147"/>
        <end position="158"/>
    </location>
</feature>
<dbReference type="SUPFAM" id="SSF49879">
    <property type="entry name" value="SMAD/FHA domain"/>
    <property type="match status" value="1"/>
</dbReference>
<gene>
    <name evidence="3" type="ORF">FSB_LOCUS29224</name>
</gene>
<feature type="region of interest" description="Disordered" evidence="1">
    <location>
        <begin position="136"/>
        <end position="188"/>
    </location>
</feature>
<feature type="domain" description="FHA" evidence="2">
    <location>
        <begin position="19"/>
        <end position="69"/>
    </location>
</feature>
<accession>A0A2N9GP02</accession>
<dbReference type="PROSITE" id="PS50006">
    <property type="entry name" value="FHA_DOMAIN"/>
    <property type="match status" value="1"/>
</dbReference>
<dbReference type="PANTHER" id="PTHR23308">
    <property type="entry name" value="NUCLEAR INHIBITOR OF PROTEIN PHOSPHATASE-1"/>
    <property type="match status" value="1"/>
</dbReference>